<organism evidence="2 3">
    <name type="scientific">Deinococcus hopiensis KR-140</name>
    <dbReference type="NCBI Taxonomy" id="695939"/>
    <lineage>
        <taxon>Bacteria</taxon>
        <taxon>Thermotogati</taxon>
        <taxon>Deinococcota</taxon>
        <taxon>Deinococci</taxon>
        <taxon>Deinococcales</taxon>
        <taxon>Deinococcaceae</taxon>
        <taxon>Deinococcus</taxon>
    </lineage>
</organism>
<accession>A0A1W1VF98</accession>
<dbReference type="OrthoDB" id="5241899at2"/>
<protein>
    <submittedName>
        <fullName evidence="2">Uncharacterized protein</fullName>
    </submittedName>
</protein>
<feature type="transmembrane region" description="Helical" evidence="1">
    <location>
        <begin position="134"/>
        <end position="153"/>
    </location>
</feature>
<feature type="transmembrane region" description="Helical" evidence="1">
    <location>
        <begin position="286"/>
        <end position="309"/>
    </location>
</feature>
<keyword evidence="1" id="KW-0812">Transmembrane</keyword>
<gene>
    <name evidence="2" type="ORF">SAMN00790413_01429</name>
</gene>
<feature type="transmembrane region" description="Helical" evidence="1">
    <location>
        <begin position="25"/>
        <end position="44"/>
    </location>
</feature>
<feature type="transmembrane region" description="Helical" evidence="1">
    <location>
        <begin position="98"/>
        <end position="122"/>
    </location>
</feature>
<reference evidence="2 3" key="1">
    <citation type="submission" date="2017-04" db="EMBL/GenBank/DDBJ databases">
        <authorList>
            <person name="Afonso C.L."/>
            <person name="Miller P.J."/>
            <person name="Scott M.A."/>
            <person name="Spackman E."/>
            <person name="Goraichik I."/>
            <person name="Dimitrov K.M."/>
            <person name="Suarez D.L."/>
            <person name="Swayne D.E."/>
        </authorList>
    </citation>
    <scope>NUCLEOTIDE SEQUENCE [LARGE SCALE GENOMIC DNA]</scope>
    <source>
        <strain evidence="2 3">KR-140</strain>
    </source>
</reference>
<evidence type="ECO:0000313" key="3">
    <source>
        <dbReference type="Proteomes" id="UP000192582"/>
    </source>
</evidence>
<feature type="transmembrane region" description="Helical" evidence="1">
    <location>
        <begin position="165"/>
        <end position="186"/>
    </location>
</feature>
<keyword evidence="1" id="KW-0472">Membrane</keyword>
<dbReference type="EMBL" id="FWWU01000009">
    <property type="protein sequence ID" value="SMB92067.1"/>
    <property type="molecule type" value="Genomic_DNA"/>
</dbReference>
<keyword evidence="1" id="KW-1133">Transmembrane helix</keyword>
<evidence type="ECO:0000313" key="2">
    <source>
        <dbReference type="EMBL" id="SMB92067.1"/>
    </source>
</evidence>
<feature type="transmembrane region" description="Helical" evidence="1">
    <location>
        <begin position="256"/>
        <end position="274"/>
    </location>
</feature>
<name>A0A1W1VF98_9DEIO</name>
<proteinExistence type="predicted"/>
<feature type="transmembrane region" description="Helical" evidence="1">
    <location>
        <begin position="231"/>
        <end position="250"/>
    </location>
</feature>
<dbReference type="STRING" id="695939.SAMN00790413_01429"/>
<keyword evidence="3" id="KW-1185">Reference proteome</keyword>
<feature type="transmembrane region" description="Helical" evidence="1">
    <location>
        <begin position="56"/>
        <end position="78"/>
    </location>
</feature>
<dbReference type="AlphaFoldDB" id="A0A1W1VF98"/>
<evidence type="ECO:0000256" key="1">
    <source>
        <dbReference type="SAM" id="Phobius"/>
    </source>
</evidence>
<dbReference type="Proteomes" id="UP000192582">
    <property type="component" value="Unassembled WGS sequence"/>
</dbReference>
<feature type="transmembrane region" description="Helical" evidence="1">
    <location>
        <begin position="206"/>
        <end position="224"/>
    </location>
</feature>
<feature type="transmembrane region" description="Helical" evidence="1">
    <location>
        <begin position="315"/>
        <end position="335"/>
    </location>
</feature>
<sequence length="343" mass="36566">MTTTLPAASAPVPEGTLRATPAQNFATIAFAWWLTTGIFVDGWAHNRFGESLETFFTPWHALFYSGFLAVAAWTLWLASRGWRAGRRGLAAFPEGYHLAALGLPIFALGGVGDLIWHTVFGIEVGIEALLSPTHLLLFGGAACLLAAPLVSAWRTPSPRVAPAGVVWPAVLSATALLGFVSFMNMYLWALLQAPQGLGYVQTRGELASVLVTALILAAPVLLLLRRFQLPFGAVTLMYGLNTLMMALMLVPGEWRVPLLLAACGLLVDVLLLLLKPSPAQPWALRVFAFLLPLAVWGPYLGGLAALHLTNLSLELWMGMAVMTGWGGVGLSALVVPPPVPAEG</sequence>
<dbReference type="RefSeq" id="WP_084048897.1">
    <property type="nucleotide sequence ID" value="NZ_FWWU01000009.1"/>
</dbReference>